<protein>
    <submittedName>
        <fullName evidence="1">Uncharacterized protein</fullName>
    </submittedName>
</protein>
<organism evidence="1">
    <name type="scientific">Spirodela intermedia</name>
    <name type="common">Intermediate duckweed</name>
    <dbReference type="NCBI Taxonomy" id="51605"/>
    <lineage>
        <taxon>Eukaryota</taxon>
        <taxon>Viridiplantae</taxon>
        <taxon>Streptophyta</taxon>
        <taxon>Embryophyta</taxon>
        <taxon>Tracheophyta</taxon>
        <taxon>Spermatophyta</taxon>
        <taxon>Magnoliopsida</taxon>
        <taxon>Liliopsida</taxon>
        <taxon>Araceae</taxon>
        <taxon>Lemnoideae</taxon>
        <taxon>Spirodela</taxon>
    </lineage>
</organism>
<dbReference type="EMBL" id="LR743605">
    <property type="protein sequence ID" value="CAA2634423.1"/>
    <property type="molecule type" value="Genomic_DNA"/>
</dbReference>
<dbReference type="EMBL" id="CACRZD030000018">
    <property type="protein sequence ID" value="CAA6673417.1"/>
    <property type="molecule type" value="Genomic_DNA"/>
</dbReference>
<evidence type="ECO:0000313" key="1">
    <source>
        <dbReference type="EMBL" id="CAA2634423.1"/>
    </source>
</evidence>
<sequence>MIPFLFWATLVSPS</sequence>
<accession>A0A7I8JT96</accession>
<reference evidence="1 2" key="1">
    <citation type="submission" date="2019-12" db="EMBL/GenBank/DDBJ databases">
        <authorList>
            <person name="Scholz U."/>
            <person name="Mascher M."/>
            <person name="Fiebig A."/>
        </authorList>
    </citation>
    <scope>NUCLEOTIDE SEQUENCE</scope>
</reference>
<keyword evidence="2" id="KW-1185">Reference proteome</keyword>
<evidence type="ECO:0000313" key="2">
    <source>
        <dbReference type="Proteomes" id="UP001189122"/>
    </source>
</evidence>
<gene>
    <name evidence="1" type="ORF">SI7747_18019834</name>
</gene>
<proteinExistence type="predicted"/>
<name>A0A7I8JT96_SPIIN</name>
<dbReference type="Proteomes" id="UP001189122">
    <property type="component" value="Unassembled WGS sequence"/>
</dbReference>